<evidence type="ECO:0000313" key="1">
    <source>
        <dbReference type="EMBL" id="EZA52777.1"/>
    </source>
</evidence>
<reference evidence="1 2" key="1">
    <citation type="journal article" date="2014" name="Curr. Biol.">
        <title>The genome of the clonal raider ant Cerapachys biroi.</title>
        <authorList>
            <person name="Oxley P.R."/>
            <person name="Ji L."/>
            <person name="Fetter-Pruneda I."/>
            <person name="McKenzie S.K."/>
            <person name="Li C."/>
            <person name="Hu H."/>
            <person name="Zhang G."/>
            <person name="Kronauer D.J."/>
        </authorList>
    </citation>
    <scope>NUCLEOTIDE SEQUENCE [LARGE SCALE GENOMIC DNA]</scope>
</reference>
<dbReference type="EMBL" id="KK107320">
    <property type="protein sequence ID" value="EZA52777.1"/>
    <property type="molecule type" value="Genomic_DNA"/>
</dbReference>
<keyword evidence="2" id="KW-1185">Reference proteome</keyword>
<organism evidence="1 2">
    <name type="scientific">Ooceraea biroi</name>
    <name type="common">Clonal raider ant</name>
    <name type="synonym">Cerapachys biroi</name>
    <dbReference type="NCBI Taxonomy" id="2015173"/>
    <lineage>
        <taxon>Eukaryota</taxon>
        <taxon>Metazoa</taxon>
        <taxon>Ecdysozoa</taxon>
        <taxon>Arthropoda</taxon>
        <taxon>Hexapoda</taxon>
        <taxon>Insecta</taxon>
        <taxon>Pterygota</taxon>
        <taxon>Neoptera</taxon>
        <taxon>Endopterygota</taxon>
        <taxon>Hymenoptera</taxon>
        <taxon>Apocrita</taxon>
        <taxon>Aculeata</taxon>
        <taxon>Formicoidea</taxon>
        <taxon>Formicidae</taxon>
        <taxon>Dorylinae</taxon>
        <taxon>Ooceraea</taxon>
    </lineage>
</organism>
<dbReference type="Proteomes" id="UP000053097">
    <property type="component" value="Unassembled WGS sequence"/>
</dbReference>
<evidence type="ECO:0000313" key="2">
    <source>
        <dbReference type="Proteomes" id="UP000053097"/>
    </source>
</evidence>
<dbReference type="AlphaFoldDB" id="A0A026W9J2"/>
<proteinExistence type="predicted"/>
<accession>A0A026W9J2</accession>
<name>A0A026W9J2_OOCBI</name>
<protein>
    <submittedName>
        <fullName evidence="1">Uncharacterized protein</fullName>
    </submittedName>
</protein>
<gene>
    <name evidence="1" type="ORF">X777_08492</name>
</gene>
<sequence length="70" mass="8150">MLIYDPFALESRVNILTMNRARNLMRSSLNTSLNKVDLLNGKLNLLIADLNILRLMHRRCVTCQEHKNLI</sequence>